<keyword evidence="3" id="KW-1185">Reference proteome</keyword>
<protein>
    <submittedName>
        <fullName evidence="2">DUF2975 domain-containing protein</fullName>
    </submittedName>
</protein>
<evidence type="ECO:0000313" key="2">
    <source>
        <dbReference type="EMBL" id="RNL55695.1"/>
    </source>
</evidence>
<reference evidence="2 3" key="1">
    <citation type="submission" date="2018-10" db="EMBL/GenBank/DDBJ databases">
        <title>Genome sequencing of Pedobacter jejuensis TNB23.</title>
        <authorList>
            <person name="Cho Y.-J."/>
            <person name="Cho A."/>
            <person name="Kim O.-S."/>
        </authorList>
    </citation>
    <scope>NUCLEOTIDE SEQUENCE [LARGE SCALE GENOMIC DNA]</scope>
    <source>
        <strain evidence="2 3">TNB23</strain>
    </source>
</reference>
<dbReference type="Proteomes" id="UP000274046">
    <property type="component" value="Unassembled WGS sequence"/>
</dbReference>
<feature type="transmembrane region" description="Helical" evidence="1">
    <location>
        <begin position="12"/>
        <end position="28"/>
    </location>
</feature>
<dbReference type="InterPro" id="IPR021354">
    <property type="entry name" value="DUF2975"/>
</dbReference>
<keyword evidence="1" id="KW-1133">Transmembrane helix</keyword>
<sequence>MKTQSQIKLIKIGYILILTLGFLISMINGGIQSFKDGYNSLGPSKMNFFQGCLVLVISFFAIRIFLYLYRFMNSVELDEVFNVANIRRLYLMGWYCISVPFLLFLFNCSNLNELGFRTISNVDFEFWLLILGITLLTISFVFKKGIELKQENDLTI</sequence>
<proteinExistence type="predicted"/>
<dbReference type="EMBL" id="RBEE01000004">
    <property type="protein sequence ID" value="RNL55695.1"/>
    <property type="molecule type" value="Genomic_DNA"/>
</dbReference>
<comment type="caution">
    <text evidence="2">The sequence shown here is derived from an EMBL/GenBank/DDBJ whole genome shotgun (WGS) entry which is preliminary data.</text>
</comment>
<feature type="transmembrane region" description="Helical" evidence="1">
    <location>
        <begin position="48"/>
        <end position="69"/>
    </location>
</feature>
<dbReference type="RefSeq" id="WP_123204350.1">
    <property type="nucleotide sequence ID" value="NZ_RBEE01000004.1"/>
</dbReference>
<evidence type="ECO:0000256" key="1">
    <source>
        <dbReference type="SAM" id="Phobius"/>
    </source>
</evidence>
<keyword evidence="1" id="KW-0812">Transmembrane</keyword>
<gene>
    <name evidence="2" type="ORF">D7004_02745</name>
</gene>
<feature type="transmembrane region" description="Helical" evidence="1">
    <location>
        <begin position="126"/>
        <end position="142"/>
    </location>
</feature>
<accession>A0A3N0C0H0</accession>
<dbReference type="AlphaFoldDB" id="A0A3N0C0H0"/>
<feature type="transmembrane region" description="Helical" evidence="1">
    <location>
        <begin position="89"/>
        <end position="106"/>
    </location>
</feature>
<name>A0A3N0C0H0_9SPHI</name>
<evidence type="ECO:0000313" key="3">
    <source>
        <dbReference type="Proteomes" id="UP000274046"/>
    </source>
</evidence>
<dbReference type="OrthoDB" id="766118at2"/>
<organism evidence="2 3">
    <name type="scientific">Pedobacter jejuensis</name>
    <dbReference type="NCBI Taxonomy" id="1268550"/>
    <lineage>
        <taxon>Bacteria</taxon>
        <taxon>Pseudomonadati</taxon>
        <taxon>Bacteroidota</taxon>
        <taxon>Sphingobacteriia</taxon>
        <taxon>Sphingobacteriales</taxon>
        <taxon>Sphingobacteriaceae</taxon>
        <taxon>Pedobacter</taxon>
    </lineage>
</organism>
<dbReference type="Pfam" id="PF11188">
    <property type="entry name" value="DUF2975"/>
    <property type="match status" value="1"/>
</dbReference>
<keyword evidence="1" id="KW-0472">Membrane</keyword>